<dbReference type="CDD" id="cd20071">
    <property type="entry name" value="SET_SMYD"/>
    <property type="match status" value="1"/>
</dbReference>
<dbReference type="AlphaFoldDB" id="A0A0S4JRV8"/>
<dbReference type="Gene3D" id="6.10.140.2220">
    <property type="match status" value="1"/>
</dbReference>
<dbReference type="Gene3D" id="1.10.220.160">
    <property type="match status" value="1"/>
</dbReference>
<dbReference type="EMBL" id="CYKH01002228">
    <property type="protein sequence ID" value="CUG94278.1"/>
    <property type="molecule type" value="Genomic_DNA"/>
</dbReference>
<evidence type="ECO:0000313" key="5">
    <source>
        <dbReference type="EMBL" id="CUG94278.1"/>
    </source>
</evidence>
<dbReference type="PROSITE" id="PS50280">
    <property type="entry name" value="SET"/>
    <property type="match status" value="1"/>
</dbReference>
<dbReference type="Pfam" id="PF00856">
    <property type="entry name" value="SET"/>
    <property type="match status" value="1"/>
</dbReference>
<protein>
    <recommendedName>
        <fullName evidence="4">SET domain-containing protein</fullName>
    </recommendedName>
</protein>
<dbReference type="SUPFAM" id="SSF82199">
    <property type="entry name" value="SET domain"/>
    <property type="match status" value="1"/>
</dbReference>
<dbReference type="PANTHER" id="PTHR46402">
    <property type="entry name" value="SET AND MYND DOMAIN-CONTAINING PROTEIN 5"/>
    <property type="match status" value="1"/>
</dbReference>
<keyword evidence="6" id="KW-1185">Reference proteome</keyword>
<dbReference type="OrthoDB" id="265717at2759"/>
<evidence type="ECO:0000256" key="1">
    <source>
        <dbReference type="ARBA" id="ARBA00022603"/>
    </source>
</evidence>
<dbReference type="PANTHER" id="PTHR46402:SF2">
    <property type="entry name" value="HISTONE-LYSINE N-TRIMETHYLTRANSFERASE SMYD5"/>
    <property type="match status" value="1"/>
</dbReference>
<keyword evidence="1" id="KW-0489">Methyltransferase</keyword>
<dbReference type="Proteomes" id="UP000051952">
    <property type="component" value="Unassembled WGS sequence"/>
</dbReference>
<dbReference type="GO" id="GO:0042799">
    <property type="term" value="F:histone H4K20 methyltransferase activity"/>
    <property type="evidence" value="ECO:0007669"/>
    <property type="project" value="TreeGrafter"/>
</dbReference>
<evidence type="ECO:0000313" key="6">
    <source>
        <dbReference type="Proteomes" id="UP000051952"/>
    </source>
</evidence>
<organism evidence="5 6">
    <name type="scientific">Bodo saltans</name>
    <name type="common">Flagellated protozoan</name>
    <dbReference type="NCBI Taxonomy" id="75058"/>
    <lineage>
        <taxon>Eukaryota</taxon>
        <taxon>Discoba</taxon>
        <taxon>Euglenozoa</taxon>
        <taxon>Kinetoplastea</taxon>
        <taxon>Metakinetoplastina</taxon>
        <taxon>Eubodonida</taxon>
        <taxon>Bodonidae</taxon>
        <taxon>Bodo</taxon>
    </lineage>
</organism>
<dbReference type="InterPro" id="IPR046341">
    <property type="entry name" value="SET_dom_sf"/>
</dbReference>
<sequence length="455" mass="50344">MGRERKWLLQKSFDDQLLSFFRGRGLAWLKQRQYCLGMDYMLRSLNIKPSCPANLLMAKAAGTVLAEDDLVAKCDEALRRQQTKFGVSTPAQLLRTRSYLSDQLIADVLLVLEDAGKAQNRATPLIESLTVKERAQGSSSPSAASLETLQRVVDETVTSTQGPLNENTKRILVLEPSGSIFGRGLFADKRITQGTVILTDTLIAGQRMRGDACAHCLGSLSRQGAVIQNPIHCNQCDQSYCSESCRDAAWNQYHQCSCKSVNPLYARWEENMEAVLQGDASSSADDAGADSKAALNCLMVGKLLCMSTIARVHPLELSGIAHLRGFVEYEARSCLANIGAVAVTLSEALRQPNLFIEEVLTLLAMVQTNENLVQQGLTLYPVLSLLNHSCTPNCLVVGPTLRQQQLVATKDIRAGEQLFIDYNPRLTGSLNYEQRRELFQQRNFECFCSRCILKK</sequence>
<evidence type="ECO:0000256" key="3">
    <source>
        <dbReference type="ARBA" id="ARBA00022691"/>
    </source>
</evidence>
<feature type="domain" description="SET" evidence="4">
    <location>
        <begin position="169"/>
        <end position="423"/>
    </location>
</feature>
<dbReference type="SMART" id="SM00317">
    <property type="entry name" value="SET"/>
    <property type="match status" value="1"/>
</dbReference>
<reference evidence="6" key="1">
    <citation type="submission" date="2015-09" db="EMBL/GenBank/DDBJ databases">
        <authorList>
            <consortium name="Pathogen Informatics"/>
        </authorList>
    </citation>
    <scope>NUCLEOTIDE SEQUENCE [LARGE SCALE GENOMIC DNA]</scope>
    <source>
        <strain evidence="6">Lake Konstanz</strain>
    </source>
</reference>
<evidence type="ECO:0000259" key="4">
    <source>
        <dbReference type="PROSITE" id="PS50280"/>
    </source>
</evidence>
<dbReference type="GO" id="GO:0045814">
    <property type="term" value="P:negative regulation of gene expression, epigenetic"/>
    <property type="evidence" value="ECO:0007669"/>
    <property type="project" value="TreeGrafter"/>
</dbReference>
<dbReference type="VEuPathDB" id="TriTrypDB:BSAL_47385"/>
<keyword evidence="3" id="KW-0949">S-adenosyl-L-methionine</keyword>
<accession>A0A0S4JRV8</accession>
<dbReference type="GO" id="GO:0032259">
    <property type="term" value="P:methylation"/>
    <property type="evidence" value="ECO:0007669"/>
    <property type="project" value="UniProtKB-KW"/>
</dbReference>
<gene>
    <name evidence="5" type="ORF">BSAL_47385</name>
</gene>
<dbReference type="InterPro" id="IPR001214">
    <property type="entry name" value="SET_dom"/>
</dbReference>
<keyword evidence="2" id="KW-0808">Transferase</keyword>
<proteinExistence type="predicted"/>
<dbReference type="OMA" id="EYEARSC"/>
<dbReference type="Gene3D" id="2.170.270.10">
    <property type="entry name" value="SET domain"/>
    <property type="match status" value="1"/>
</dbReference>
<evidence type="ECO:0000256" key="2">
    <source>
        <dbReference type="ARBA" id="ARBA00022679"/>
    </source>
</evidence>
<name>A0A0S4JRV8_BODSA</name>